<dbReference type="GO" id="GO:0000077">
    <property type="term" value="P:DNA damage checkpoint signaling"/>
    <property type="evidence" value="ECO:0007669"/>
    <property type="project" value="TreeGrafter"/>
</dbReference>
<feature type="compositionally biased region" description="Low complexity" evidence="8">
    <location>
        <begin position="142"/>
        <end position="153"/>
    </location>
</feature>
<evidence type="ECO:0000313" key="9">
    <source>
        <dbReference type="EMBL" id="TGZ80058.1"/>
    </source>
</evidence>
<dbReference type="PANTHER" id="PTHR12172">
    <property type="entry name" value="CELL CYCLE CHECKPOINT PROTEIN RAD17"/>
    <property type="match status" value="1"/>
</dbReference>
<sequence length="835" mass="92202">MPEPPTKRRRLPPNPQPSSSVSPPPEPAPVPRPTRTSTRQGISTAPKTRSSRTKSSTTSTTTSRKRPEEESKPKKPPPKHKSLHAFFGPAAHELAKSASSAQTKPKPSTPPIPGPLEKDELDDAIEDGSDIELPIRPPLPSPQSSTSATSSSLKQMSILGSHLSVSKPSAWERGKAKGLLAVKVPKQLVKSPVEQLKAGISLGIQAEELADNARIDARPWPERYAPRTTADLAVNKTKVAEVRKWLQDVMDRNSRQRLLVLNGPAGSGKTATIEALSKELGFDILEWRNPSSTTGAEYHRDDEGAFANGFAGIFEEFLARAGKYGSLDLEIAGKPVASSQAAGSADDGRQKAIVIEDFPNMLFSSSSGPLHSFRHTLKEFLALPSPPPGALPLPPLILIVTETATHTGPDSFTAHRLLSPEILAHPFVKEITFNKIAATFMYKSLTSAIQRESGDTGRKHGPAKPVLDALSSIGDIRSALMSLEFLVTNSDHIFTERILPPTKRPRKKPVERGLTEEERRLVLAVTQRESHFGIFHAVGKVLYNKRYGDDPDDPYMPPPPRPLLPCHRYHPRAIRPDLLTLPDETGTDPSTFIAALHENFLHSCNETSPATTDSDTPTLDMVVSNLESLSDADILSTSNPSSSSSFPPSSSDSTPAALRIDDITFQLATRGIMLALPSPVKREPRLGHHRMYYPTSCRLWRTTQEIQDSIDWFIKSAYTDPARRTGATEAVVERMPYLAVILRRREWNYSGCAGRQKWGEVDPALKMVMDKVARYRGVQRGKEGEVEVTVEEDEEREKRENERIWKWGKWKKVPVQVVEEAEKLVLSDDDIEEFD</sequence>
<accession>A0A4S2MU39</accession>
<comment type="similarity">
    <text evidence="2">Belongs to the rad17/RAD24 family.</text>
</comment>
<dbReference type="OrthoDB" id="10265971at2759"/>
<keyword evidence="4" id="KW-0227">DNA damage</keyword>
<evidence type="ECO:0000256" key="4">
    <source>
        <dbReference type="ARBA" id="ARBA00022763"/>
    </source>
</evidence>
<protein>
    <recommendedName>
        <fullName evidence="11">Rad17-domain-containing protein</fullName>
    </recommendedName>
</protein>
<gene>
    <name evidence="9" type="ORF">EX30DRAFT_372568</name>
</gene>
<evidence type="ECO:0000256" key="3">
    <source>
        <dbReference type="ARBA" id="ARBA00022741"/>
    </source>
</evidence>
<dbReference type="GO" id="GO:0003689">
    <property type="term" value="F:DNA clamp loader activity"/>
    <property type="evidence" value="ECO:0007669"/>
    <property type="project" value="TreeGrafter"/>
</dbReference>
<feature type="compositionally biased region" description="Low complexity" evidence="8">
    <location>
        <begin position="53"/>
        <end position="62"/>
    </location>
</feature>
<feature type="compositionally biased region" description="Basic residues" evidence="8">
    <location>
        <begin position="74"/>
        <end position="83"/>
    </location>
</feature>
<dbReference type="PANTHER" id="PTHR12172:SF0">
    <property type="entry name" value="CELL CYCLE CHECKPOINT PROTEIN RAD17"/>
    <property type="match status" value="1"/>
</dbReference>
<keyword evidence="6" id="KW-0539">Nucleus</keyword>
<dbReference type="Proteomes" id="UP000298138">
    <property type="component" value="Unassembled WGS sequence"/>
</dbReference>
<keyword evidence="7" id="KW-0131">Cell cycle</keyword>
<dbReference type="EMBL" id="ML220127">
    <property type="protein sequence ID" value="TGZ80058.1"/>
    <property type="molecule type" value="Genomic_DNA"/>
</dbReference>
<evidence type="ECO:0000256" key="1">
    <source>
        <dbReference type="ARBA" id="ARBA00004123"/>
    </source>
</evidence>
<dbReference type="AlphaFoldDB" id="A0A4S2MU39"/>
<dbReference type="GO" id="GO:0006281">
    <property type="term" value="P:DNA repair"/>
    <property type="evidence" value="ECO:0007669"/>
    <property type="project" value="InterPro"/>
</dbReference>
<comment type="subcellular location">
    <subcellularLocation>
        <location evidence="1">Nucleus</location>
    </subcellularLocation>
</comment>
<evidence type="ECO:0000256" key="5">
    <source>
        <dbReference type="ARBA" id="ARBA00022840"/>
    </source>
</evidence>
<evidence type="ECO:0000313" key="10">
    <source>
        <dbReference type="Proteomes" id="UP000298138"/>
    </source>
</evidence>
<dbReference type="Gene3D" id="3.40.50.300">
    <property type="entry name" value="P-loop containing nucleotide triphosphate hydrolases"/>
    <property type="match status" value="1"/>
</dbReference>
<proteinExistence type="inferred from homology"/>
<keyword evidence="3" id="KW-0547">Nucleotide-binding</keyword>
<dbReference type="GO" id="GO:0033314">
    <property type="term" value="P:mitotic DNA replication checkpoint signaling"/>
    <property type="evidence" value="ECO:0007669"/>
    <property type="project" value="TreeGrafter"/>
</dbReference>
<evidence type="ECO:0000256" key="2">
    <source>
        <dbReference type="ARBA" id="ARBA00006168"/>
    </source>
</evidence>
<feature type="region of interest" description="Disordered" evidence="8">
    <location>
        <begin position="633"/>
        <end position="654"/>
    </location>
</feature>
<keyword evidence="5" id="KW-0067">ATP-binding</keyword>
<feature type="compositionally biased region" description="Polar residues" evidence="8">
    <location>
        <begin position="34"/>
        <end position="46"/>
    </location>
</feature>
<dbReference type="STRING" id="341454.A0A4S2MU39"/>
<feature type="region of interest" description="Disordered" evidence="8">
    <location>
        <begin position="1"/>
        <end position="153"/>
    </location>
</feature>
<dbReference type="Pfam" id="PF03215">
    <property type="entry name" value="Rad17"/>
    <property type="match status" value="1"/>
</dbReference>
<dbReference type="GO" id="GO:0005524">
    <property type="term" value="F:ATP binding"/>
    <property type="evidence" value="ECO:0007669"/>
    <property type="project" value="UniProtKB-KW"/>
</dbReference>
<name>A0A4S2MU39_9PEZI</name>
<keyword evidence="10" id="KW-1185">Reference proteome</keyword>
<dbReference type="InParanoid" id="A0A4S2MU39"/>
<feature type="compositionally biased region" description="Acidic residues" evidence="8">
    <location>
        <begin position="119"/>
        <end position="130"/>
    </location>
</feature>
<organism evidence="9 10">
    <name type="scientific">Ascodesmis nigricans</name>
    <dbReference type="NCBI Taxonomy" id="341454"/>
    <lineage>
        <taxon>Eukaryota</taxon>
        <taxon>Fungi</taxon>
        <taxon>Dikarya</taxon>
        <taxon>Ascomycota</taxon>
        <taxon>Pezizomycotina</taxon>
        <taxon>Pezizomycetes</taxon>
        <taxon>Pezizales</taxon>
        <taxon>Ascodesmidaceae</taxon>
        <taxon>Ascodesmis</taxon>
    </lineage>
</organism>
<dbReference type="GO" id="GO:0005634">
    <property type="term" value="C:nucleus"/>
    <property type="evidence" value="ECO:0007669"/>
    <property type="project" value="UniProtKB-SubCell"/>
</dbReference>
<evidence type="ECO:0000256" key="8">
    <source>
        <dbReference type="SAM" id="MobiDB-lite"/>
    </source>
</evidence>
<feature type="compositionally biased region" description="Pro residues" evidence="8">
    <location>
        <begin position="12"/>
        <end position="32"/>
    </location>
</feature>
<feature type="compositionally biased region" description="Low complexity" evidence="8">
    <location>
        <begin position="636"/>
        <end position="654"/>
    </location>
</feature>
<evidence type="ECO:0008006" key="11">
    <source>
        <dbReference type="Google" id="ProtNLM"/>
    </source>
</evidence>
<dbReference type="GO" id="GO:0003682">
    <property type="term" value="F:chromatin binding"/>
    <property type="evidence" value="ECO:0007669"/>
    <property type="project" value="TreeGrafter"/>
</dbReference>
<reference evidence="9 10" key="1">
    <citation type="submission" date="2019-04" db="EMBL/GenBank/DDBJ databases">
        <title>Comparative genomics and transcriptomics to analyze fruiting body development in filamentous ascomycetes.</title>
        <authorList>
            <consortium name="DOE Joint Genome Institute"/>
            <person name="Lutkenhaus R."/>
            <person name="Traeger S."/>
            <person name="Breuer J."/>
            <person name="Kuo A."/>
            <person name="Lipzen A."/>
            <person name="Pangilinan J."/>
            <person name="Dilworth D."/>
            <person name="Sandor L."/>
            <person name="Poggeler S."/>
            <person name="Barry K."/>
            <person name="Grigoriev I.V."/>
            <person name="Nowrousian M."/>
        </authorList>
    </citation>
    <scope>NUCLEOTIDE SEQUENCE [LARGE SCALE GENOMIC DNA]</scope>
    <source>
        <strain evidence="9 10">CBS 389.68</strain>
    </source>
</reference>
<dbReference type="InterPro" id="IPR004582">
    <property type="entry name" value="Checkpoint_prot_Rad17_Rad24"/>
</dbReference>
<evidence type="ECO:0000256" key="7">
    <source>
        <dbReference type="ARBA" id="ARBA00023306"/>
    </source>
</evidence>
<evidence type="ECO:0000256" key="6">
    <source>
        <dbReference type="ARBA" id="ARBA00023242"/>
    </source>
</evidence>
<dbReference type="SUPFAM" id="SSF52540">
    <property type="entry name" value="P-loop containing nucleoside triphosphate hydrolases"/>
    <property type="match status" value="1"/>
</dbReference>
<dbReference type="InterPro" id="IPR027417">
    <property type="entry name" value="P-loop_NTPase"/>
</dbReference>